<reference evidence="1 2" key="1">
    <citation type="submission" date="2016-10" db="EMBL/GenBank/DDBJ databases">
        <authorList>
            <person name="de Groot N.N."/>
        </authorList>
    </citation>
    <scope>NUCLEOTIDE SEQUENCE [LARGE SCALE GENOMIC DNA]</scope>
    <source>
        <strain evidence="1 2">DSM 1801</strain>
    </source>
</reference>
<keyword evidence="2" id="KW-1185">Reference proteome</keyword>
<protein>
    <submittedName>
        <fullName evidence="1">Uncharacterized protein</fullName>
    </submittedName>
</protein>
<gene>
    <name evidence="1" type="ORF">SAMN04487772_102117</name>
</gene>
<sequence>MKDREISLNQKKDRNVLKVSSIDSYKRISGVSSDLIIEENTIYEIDKDCLDCLKKEKDMN</sequence>
<dbReference type="RefSeq" id="WP_092475575.1">
    <property type="nucleotide sequence ID" value="NZ_FOHN01000002.1"/>
</dbReference>
<name>A0A1H9YN56_9FIRM</name>
<proteinExistence type="predicted"/>
<accession>A0A1H9YN56</accession>
<dbReference type="AlphaFoldDB" id="A0A1H9YN56"/>
<organism evidence="1 2">
    <name type="scientific">[Clostridium] polysaccharolyticum</name>
    <dbReference type="NCBI Taxonomy" id="29364"/>
    <lineage>
        <taxon>Bacteria</taxon>
        <taxon>Bacillati</taxon>
        <taxon>Bacillota</taxon>
        <taxon>Clostridia</taxon>
        <taxon>Lachnospirales</taxon>
        <taxon>Lachnospiraceae</taxon>
    </lineage>
</organism>
<dbReference type="Proteomes" id="UP000199800">
    <property type="component" value="Unassembled WGS sequence"/>
</dbReference>
<dbReference type="EMBL" id="FOHN01000002">
    <property type="protein sequence ID" value="SES70580.1"/>
    <property type="molecule type" value="Genomic_DNA"/>
</dbReference>
<evidence type="ECO:0000313" key="1">
    <source>
        <dbReference type="EMBL" id="SES70580.1"/>
    </source>
</evidence>
<evidence type="ECO:0000313" key="2">
    <source>
        <dbReference type="Proteomes" id="UP000199800"/>
    </source>
</evidence>